<evidence type="ECO:0000313" key="2">
    <source>
        <dbReference type="Proteomes" id="UP000261731"/>
    </source>
</evidence>
<sequence>MATATIDDVQVDVSLPEVDFAPPCEVQESEDGLVWDDCEDVATHNLVFVTSEQTVTRKFACNNCVLEIFSMGRLLTATKLGG</sequence>
<keyword evidence="2" id="KW-1185">Reference proteome</keyword>
<dbReference type="KEGG" id="vg:70080445"/>
<protein>
    <submittedName>
        <fullName evidence="1">Uncharacterized protein</fullName>
    </submittedName>
</protein>
<organism evidence="1 2">
    <name type="scientific">Gordonia phage Neville</name>
    <dbReference type="NCBI Taxonomy" id="2301693"/>
    <lineage>
        <taxon>Viruses</taxon>
        <taxon>Duplodnaviria</taxon>
        <taxon>Heunggongvirae</taxon>
        <taxon>Uroviricota</taxon>
        <taxon>Caudoviricetes</taxon>
        <taxon>Deeyouvirinae</taxon>
        <taxon>Nevillevirus</taxon>
        <taxon>Nevillevirus neville</taxon>
    </lineage>
</organism>
<accession>A0A385E0P3</accession>
<dbReference type="RefSeq" id="YP_010245929.1">
    <property type="nucleotide sequence ID" value="NC_060131.1"/>
</dbReference>
<gene>
    <name evidence="1" type="primary">73</name>
    <name evidence="1" type="ORF">SEA_NEVILLE_73</name>
</gene>
<name>A0A385E0P3_9CAUD</name>
<reference evidence="1 2" key="1">
    <citation type="submission" date="2018-07" db="EMBL/GenBank/DDBJ databases">
        <authorList>
            <person name="Bragdon E."/>
            <person name="Orellana H."/>
            <person name="Sterchele H."/>
            <person name="Molloy S.D."/>
            <person name="Garlena R.A."/>
            <person name="Russell D.A."/>
            <person name="Pope W.H."/>
            <person name="Jacobs-Sera D."/>
            <person name="Hatfull G.F."/>
        </authorList>
    </citation>
    <scope>NUCLEOTIDE SEQUENCE [LARGE SCALE GENOMIC DNA]</scope>
</reference>
<dbReference type="EMBL" id="MH651182">
    <property type="protein sequence ID" value="AXQ64442.1"/>
    <property type="molecule type" value="Genomic_DNA"/>
</dbReference>
<dbReference type="GeneID" id="70080445"/>
<evidence type="ECO:0000313" key="1">
    <source>
        <dbReference type="EMBL" id="AXQ64442.1"/>
    </source>
</evidence>
<proteinExistence type="predicted"/>
<dbReference type="Proteomes" id="UP000261731">
    <property type="component" value="Segment"/>
</dbReference>